<evidence type="ECO:0000256" key="1">
    <source>
        <dbReference type="ARBA" id="ARBA00022553"/>
    </source>
</evidence>
<keyword evidence="4" id="KW-0418">Kinase</keyword>
<evidence type="ECO:0000256" key="4">
    <source>
        <dbReference type="ARBA" id="ARBA00022777"/>
    </source>
</evidence>
<reference evidence="6 7" key="1">
    <citation type="journal article" date="2021" name="BMC Genomics">
        <title>Datura genome reveals duplications of psychoactive alkaloid biosynthetic genes and high mutation rate following tissue culture.</title>
        <authorList>
            <person name="Rajewski A."/>
            <person name="Carter-House D."/>
            <person name="Stajich J."/>
            <person name="Litt A."/>
        </authorList>
    </citation>
    <scope>NUCLEOTIDE SEQUENCE [LARGE SCALE GENOMIC DNA]</scope>
    <source>
        <strain evidence="6">AR-01</strain>
    </source>
</reference>
<name>A0ABS8WHJ0_DATST</name>
<comment type="caution">
    <text evidence="6">The sequence shown here is derived from an EMBL/GenBank/DDBJ whole genome shotgun (WGS) entry which is preliminary data.</text>
</comment>
<dbReference type="PANTHER" id="PTHR47983">
    <property type="entry name" value="PTO-INTERACTING PROTEIN 1-LIKE"/>
    <property type="match status" value="1"/>
</dbReference>
<dbReference type="Gene3D" id="1.10.510.10">
    <property type="entry name" value="Transferase(Phosphotransferase) domain 1"/>
    <property type="match status" value="1"/>
</dbReference>
<evidence type="ECO:0000256" key="2">
    <source>
        <dbReference type="ARBA" id="ARBA00022679"/>
    </source>
</evidence>
<accession>A0ABS8WHJ0</accession>
<evidence type="ECO:0000256" key="5">
    <source>
        <dbReference type="ARBA" id="ARBA00022840"/>
    </source>
</evidence>
<keyword evidence="2" id="KW-0808">Transferase</keyword>
<dbReference type="SUPFAM" id="SSF56112">
    <property type="entry name" value="Protein kinase-like (PK-like)"/>
    <property type="match status" value="1"/>
</dbReference>
<evidence type="ECO:0000256" key="3">
    <source>
        <dbReference type="ARBA" id="ARBA00022741"/>
    </source>
</evidence>
<keyword evidence="3" id="KW-0547">Nucleotide-binding</keyword>
<evidence type="ECO:0000313" key="6">
    <source>
        <dbReference type="EMBL" id="MCE3050258.1"/>
    </source>
</evidence>
<keyword evidence="7" id="KW-1185">Reference proteome</keyword>
<organism evidence="6 7">
    <name type="scientific">Datura stramonium</name>
    <name type="common">Jimsonweed</name>
    <name type="synonym">Common thornapple</name>
    <dbReference type="NCBI Taxonomy" id="4076"/>
    <lineage>
        <taxon>Eukaryota</taxon>
        <taxon>Viridiplantae</taxon>
        <taxon>Streptophyta</taxon>
        <taxon>Embryophyta</taxon>
        <taxon>Tracheophyta</taxon>
        <taxon>Spermatophyta</taxon>
        <taxon>Magnoliopsida</taxon>
        <taxon>eudicotyledons</taxon>
        <taxon>Gunneridae</taxon>
        <taxon>Pentapetalae</taxon>
        <taxon>asterids</taxon>
        <taxon>lamiids</taxon>
        <taxon>Solanales</taxon>
        <taxon>Solanaceae</taxon>
        <taxon>Solanoideae</taxon>
        <taxon>Datureae</taxon>
        <taxon>Datura</taxon>
    </lineage>
</organism>
<dbReference type="InterPro" id="IPR011009">
    <property type="entry name" value="Kinase-like_dom_sf"/>
</dbReference>
<dbReference type="EMBL" id="JACEIK010007433">
    <property type="protein sequence ID" value="MCE3050258.1"/>
    <property type="molecule type" value="Genomic_DNA"/>
</dbReference>
<protein>
    <submittedName>
        <fullName evidence="6">Uncharacterized protein</fullName>
    </submittedName>
</protein>
<keyword evidence="5" id="KW-0067">ATP-binding</keyword>
<gene>
    <name evidence="6" type="ORF">HAX54_046761</name>
</gene>
<evidence type="ECO:0000313" key="7">
    <source>
        <dbReference type="Proteomes" id="UP000823775"/>
    </source>
</evidence>
<keyword evidence="1" id="KW-0597">Phosphoprotein</keyword>
<proteinExistence type="predicted"/>
<dbReference type="InterPro" id="IPR052101">
    <property type="entry name" value="Plant_StressResp_Kinase"/>
</dbReference>
<dbReference type="PANTHER" id="PTHR47983:SF22">
    <property type="entry name" value="PROLINE-RICH RECEPTOR-LIKE PROTEIN KINASE PERK2"/>
    <property type="match status" value="1"/>
</dbReference>
<sequence>MMPALTNCFDFSIEPMIIGEVKHYSFSDSQGITNFKNGEEIQETLLGRLFHGSIDEIELLTDEKSNTHPNLVKLYGYCFDRRLAAIYDEKLTTVLSNMILADSFGWDERLKVETQLVELLAWLNEKRIAVGSVTAACIMMDGVSLNP</sequence>
<dbReference type="Proteomes" id="UP000823775">
    <property type="component" value="Unassembled WGS sequence"/>
</dbReference>